<evidence type="ECO:0000256" key="11">
    <source>
        <dbReference type="SAM" id="MobiDB-lite"/>
    </source>
</evidence>
<feature type="compositionally biased region" description="Low complexity" evidence="11">
    <location>
        <begin position="117"/>
        <end position="130"/>
    </location>
</feature>
<proteinExistence type="inferred from homology"/>
<dbReference type="NCBIfam" id="TIGR01708">
    <property type="entry name" value="typeII_sec_gspH"/>
    <property type="match status" value="1"/>
</dbReference>
<dbReference type="Pfam" id="PF12019">
    <property type="entry name" value="GspH"/>
    <property type="match status" value="1"/>
</dbReference>
<dbReference type="InterPro" id="IPR012902">
    <property type="entry name" value="N_methyl_site"/>
</dbReference>
<dbReference type="InterPro" id="IPR049875">
    <property type="entry name" value="TypeII_GspH"/>
</dbReference>
<feature type="region of interest" description="Disordered" evidence="11">
    <location>
        <begin position="115"/>
        <end position="140"/>
    </location>
</feature>
<evidence type="ECO:0000256" key="1">
    <source>
        <dbReference type="ARBA" id="ARBA00004377"/>
    </source>
</evidence>
<dbReference type="InterPro" id="IPR022346">
    <property type="entry name" value="T2SS_GspH"/>
</dbReference>
<comment type="similarity">
    <text evidence="9">Belongs to the GSP H family.</text>
</comment>
<reference evidence="14 15" key="1">
    <citation type="submission" date="2017-04" db="EMBL/GenBank/DDBJ databases">
        <title>Draft genome sequence of Zooshikella ganghwensis VG4 isolated from Red Sea sediments.</title>
        <authorList>
            <person name="Rehman Z."/>
            <person name="Alam I."/>
            <person name="Kamau A."/>
            <person name="Bajic V."/>
            <person name="Leiknes T."/>
        </authorList>
    </citation>
    <scope>NUCLEOTIDE SEQUENCE [LARGE SCALE GENOMIC DNA]</scope>
    <source>
        <strain evidence="14 15">VG4</strain>
    </source>
</reference>
<dbReference type="SUPFAM" id="SSF54523">
    <property type="entry name" value="Pili subunits"/>
    <property type="match status" value="1"/>
</dbReference>
<keyword evidence="3" id="KW-1003">Cell membrane</keyword>
<dbReference type="InterPro" id="IPR045584">
    <property type="entry name" value="Pilin-like"/>
</dbReference>
<keyword evidence="7 12" id="KW-1133">Transmembrane helix</keyword>
<evidence type="ECO:0000256" key="10">
    <source>
        <dbReference type="ARBA" id="ARBA00030775"/>
    </source>
</evidence>
<dbReference type="InterPro" id="IPR002416">
    <property type="entry name" value="T2SS_protein-GspH"/>
</dbReference>
<organism evidence="14 15">
    <name type="scientific">Zooshikella ganghwensis</name>
    <dbReference type="NCBI Taxonomy" id="202772"/>
    <lineage>
        <taxon>Bacteria</taxon>
        <taxon>Pseudomonadati</taxon>
        <taxon>Pseudomonadota</taxon>
        <taxon>Gammaproteobacteria</taxon>
        <taxon>Oceanospirillales</taxon>
        <taxon>Zooshikellaceae</taxon>
        <taxon>Zooshikella</taxon>
    </lineage>
</organism>
<evidence type="ECO:0000313" key="15">
    <source>
        <dbReference type="Proteomes" id="UP000257039"/>
    </source>
</evidence>
<evidence type="ECO:0000256" key="12">
    <source>
        <dbReference type="SAM" id="Phobius"/>
    </source>
</evidence>
<keyword evidence="6 12" id="KW-0812">Transmembrane</keyword>
<dbReference type="Pfam" id="PF07963">
    <property type="entry name" value="N_methyl"/>
    <property type="match status" value="1"/>
</dbReference>
<comment type="caution">
    <text evidence="14">The sequence shown here is derived from an EMBL/GenBank/DDBJ whole genome shotgun (WGS) entry which is preliminary data.</text>
</comment>
<keyword evidence="8 12" id="KW-0472">Membrane</keyword>
<dbReference type="AlphaFoldDB" id="A0A4P9VNB0"/>
<dbReference type="Gene3D" id="3.55.40.10">
    <property type="entry name" value="minor pseudopilin epsh domain"/>
    <property type="match status" value="1"/>
</dbReference>
<feature type="domain" description="General secretion pathway GspH" evidence="13">
    <location>
        <begin position="44"/>
        <end position="169"/>
    </location>
</feature>
<dbReference type="PRINTS" id="PR00885">
    <property type="entry name" value="BCTERIALGSPH"/>
</dbReference>
<evidence type="ECO:0000256" key="7">
    <source>
        <dbReference type="ARBA" id="ARBA00022989"/>
    </source>
</evidence>
<protein>
    <recommendedName>
        <fullName evidence="2">Type II secretion system protein H</fullName>
    </recommendedName>
    <alternativeName>
        <fullName evidence="10">General secretion pathway protein H</fullName>
    </alternativeName>
</protein>
<dbReference type="Proteomes" id="UP000257039">
    <property type="component" value="Unassembled WGS sequence"/>
</dbReference>
<evidence type="ECO:0000256" key="3">
    <source>
        <dbReference type="ARBA" id="ARBA00022475"/>
    </source>
</evidence>
<evidence type="ECO:0000256" key="4">
    <source>
        <dbReference type="ARBA" id="ARBA00022481"/>
    </source>
</evidence>
<keyword evidence="15" id="KW-1185">Reference proteome</keyword>
<gene>
    <name evidence="14" type="primary">gspH</name>
    <name evidence="14" type="ORF">B9G39_16325</name>
</gene>
<dbReference type="GO" id="GO:0015627">
    <property type="term" value="C:type II protein secretion system complex"/>
    <property type="evidence" value="ECO:0007669"/>
    <property type="project" value="InterPro"/>
</dbReference>
<evidence type="ECO:0000256" key="9">
    <source>
        <dbReference type="ARBA" id="ARBA00025772"/>
    </source>
</evidence>
<sequence length="182" mass="20428">MHVSKGFTLVEVLVVIVIIGTLVGITMVSPLMRDGGQKVLQDESRRLQQLFQLAADHALLKGVELGFKSDGRRYEWLQFNEGEGAWQPIEEGHFQQYEMPDGLILDVKPEEDPFLNSKSTTLSKSKSNSTKQKDKGKVTPDVVVYSDSQVTPFRMTLSDDNSKTPYYLVTDGFNGIEVKTEK</sequence>
<feature type="transmembrane region" description="Helical" evidence="12">
    <location>
        <begin position="6"/>
        <end position="28"/>
    </location>
</feature>
<keyword evidence="5" id="KW-0997">Cell inner membrane</keyword>
<dbReference type="GO" id="GO:0015628">
    <property type="term" value="P:protein secretion by the type II secretion system"/>
    <property type="evidence" value="ECO:0007669"/>
    <property type="project" value="InterPro"/>
</dbReference>
<evidence type="ECO:0000256" key="6">
    <source>
        <dbReference type="ARBA" id="ARBA00022692"/>
    </source>
</evidence>
<comment type="subcellular location">
    <subcellularLocation>
        <location evidence="1">Cell inner membrane</location>
        <topology evidence="1">Single-pass membrane protein</topology>
    </subcellularLocation>
</comment>
<dbReference type="EMBL" id="NDXW01000001">
    <property type="protein sequence ID" value="RDH44873.1"/>
    <property type="molecule type" value="Genomic_DNA"/>
</dbReference>
<dbReference type="PROSITE" id="PS00409">
    <property type="entry name" value="PROKAR_NTER_METHYL"/>
    <property type="match status" value="1"/>
</dbReference>
<dbReference type="GO" id="GO:0005886">
    <property type="term" value="C:plasma membrane"/>
    <property type="evidence" value="ECO:0007669"/>
    <property type="project" value="UniProtKB-SubCell"/>
</dbReference>
<evidence type="ECO:0000256" key="8">
    <source>
        <dbReference type="ARBA" id="ARBA00023136"/>
    </source>
</evidence>
<evidence type="ECO:0000313" key="14">
    <source>
        <dbReference type="EMBL" id="RDH44873.1"/>
    </source>
</evidence>
<evidence type="ECO:0000256" key="5">
    <source>
        <dbReference type="ARBA" id="ARBA00022519"/>
    </source>
</evidence>
<keyword evidence="4" id="KW-0488">Methylation</keyword>
<evidence type="ECO:0000259" key="13">
    <source>
        <dbReference type="Pfam" id="PF12019"/>
    </source>
</evidence>
<evidence type="ECO:0000256" key="2">
    <source>
        <dbReference type="ARBA" id="ARBA00021549"/>
    </source>
</evidence>
<dbReference type="NCBIfam" id="TIGR02532">
    <property type="entry name" value="IV_pilin_GFxxxE"/>
    <property type="match status" value="1"/>
</dbReference>
<accession>A0A4P9VNB0</accession>
<name>A0A4P9VNB0_9GAMM</name>